<feature type="transmembrane region" description="Helical" evidence="7">
    <location>
        <begin position="337"/>
        <end position="359"/>
    </location>
</feature>
<dbReference type="SUPFAM" id="SSF103473">
    <property type="entry name" value="MFS general substrate transporter"/>
    <property type="match status" value="1"/>
</dbReference>
<feature type="transmembrane region" description="Helical" evidence="7">
    <location>
        <begin position="224"/>
        <end position="245"/>
    </location>
</feature>
<feature type="transmembrane region" description="Helical" evidence="7">
    <location>
        <begin position="49"/>
        <end position="71"/>
    </location>
</feature>
<feature type="transmembrane region" description="Helical" evidence="7">
    <location>
        <begin position="278"/>
        <end position="298"/>
    </location>
</feature>
<keyword evidence="2" id="KW-0813">Transport</keyword>
<evidence type="ECO:0000313" key="9">
    <source>
        <dbReference type="EMBL" id="AUG51345.1"/>
    </source>
</evidence>
<keyword evidence="10" id="KW-1185">Reference proteome</keyword>
<feature type="domain" description="Major facilitator superfamily (MFS) profile" evidence="8">
    <location>
        <begin position="15"/>
        <end position="401"/>
    </location>
</feature>
<keyword evidence="4 7" id="KW-0812">Transmembrane</keyword>
<gene>
    <name evidence="9" type="ORF">CSC3H3_00400</name>
</gene>
<dbReference type="PANTHER" id="PTHR23517">
    <property type="entry name" value="RESISTANCE PROTEIN MDTM, PUTATIVE-RELATED-RELATED"/>
    <property type="match status" value="1"/>
</dbReference>
<evidence type="ECO:0000256" key="1">
    <source>
        <dbReference type="ARBA" id="ARBA00004651"/>
    </source>
</evidence>
<feature type="transmembrane region" description="Helical" evidence="7">
    <location>
        <begin position="365"/>
        <end position="387"/>
    </location>
</feature>
<dbReference type="InterPro" id="IPR020846">
    <property type="entry name" value="MFS_dom"/>
</dbReference>
<keyword evidence="6 7" id="KW-0472">Membrane</keyword>
<name>A0ABM6Q4I6_9PROT</name>
<protein>
    <submittedName>
        <fullName evidence="9">MFS transporter</fullName>
    </submittedName>
</protein>
<feature type="transmembrane region" description="Helical" evidence="7">
    <location>
        <begin position="251"/>
        <end position="271"/>
    </location>
</feature>
<feature type="transmembrane region" description="Helical" evidence="7">
    <location>
        <begin position="169"/>
        <end position="188"/>
    </location>
</feature>
<feature type="transmembrane region" description="Helical" evidence="7">
    <location>
        <begin position="83"/>
        <end position="102"/>
    </location>
</feature>
<evidence type="ECO:0000256" key="2">
    <source>
        <dbReference type="ARBA" id="ARBA00022448"/>
    </source>
</evidence>
<dbReference type="PROSITE" id="PS50850">
    <property type="entry name" value="MFS"/>
    <property type="match status" value="1"/>
</dbReference>
<dbReference type="InterPro" id="IPR011701">
    <property type="entry name" value="MFS"/>
</dbReference>
<evidence type="ECO:0000256" key="7">
    <source>
        <dbReference type="SAM" id="Phobius"/>
    </source>
</evidence>
<evidence type="ECO:0000256" key="4">
    <source>
        <dbReference type="ARBA" id="ARBA00022692"/>
    </source>
</evidence>
<accession>A0ABM6Q4I6</accession>
<evidence type="ECO:0000313" key="10">
    <source>
        <dbReference type="Proteomes" id="UP000233458"/>
    </source>
</evidence>
<dbReference type="EMBL" id="CP024199">
    <property type="protein sequence ID" value="AUG51345.1"/>
    <property type="molecule type" value="Genomic_DNA"/>
</dbReference>
<dbReference type="Proteomes" id="UP000233458">
    <property type="component" value="Chromosome"/>
</dbReference>
<feature type="transmembrane region" description="Helical" evidence="7">
    <location>
        <begin position="304"/>
        <end position="325"/>
    </location>
</feature>
<evidence type="ECO:0000256" key="3">
    <source>
        <dbReference type="ARBA" id="ARBA00022475"/>
    </source>
</evidence>
<dbReference type="InterPro" id="IPR036259">
    <property type="entry name" value="MFS_trans_sf"/>
</dbReference>
<keyword evidence="3" id="KW-1003">Cell membrane</keyword>
<feature type="transmembrane region" description="Helical" evidence="7">
    <location>
        <begin position="142"/>
        <end position="163"/>
    </location>
</feature>
<proteinExistence type="predicted"/>
<dbReference type="Gene3D" id="1.20.1250.20">
    <property type="entry name" value="MFS general substrate transporter like domains"/>
    <property type="match status" value="1"/>
</dbReference>
<sequence>MSTPANPPVSEAPNPAVRWFLSLVLVTFLAASATPTPMYHLYQEDWHFSATMLTLIFAIYPFTLLISLLVLGSLSDHIGRKPVIFAALILEILSMALFINAGSVSDLLLARVVQGFATGIATSVLAAALFDSDHHKGPLANSISPLIGLAAGALISSILVEYAPMPLHLSYWCLSALMAIQALMVWGLPETAKRQRGALKSLMPRISVPVAARQAMLEIVPSNIASWALGGFALSLAPSLIATATGSTSSLNGGIAVAVLTLAGAASVMIFRTKNPEPVLRFGTVTQATGIALILVAINSAQLWLVFAGFLVAGIGFGASFLGAVRTLVPLAAPHQRAGLMAAFYIMSYLAFSVPALLAGTMVRAAGLINTANGYGMILIALAAIALTGQIRRRNATCAAK</sequence>
<evidence type="ECO:0000256" key="5">
    <source>
        <dbReference type="ARBA" id="ARBA00022989"/>
    </source>
</evidence>
<dbReference type="RefSeq" id="WP_101282986.1">
    <property type="nucleotide sequence ID" value="NZ_CP024199.1"/>
</dbReference>
<keyword evidence="5 7" id="KW-1133">Transmembrane helix</keyword>
<feature type="transmembrane region" description="Helical" evidence="7">
    <location>
        <begin position="108"/>
        <end position="130"/>
    </location>
</feature>
<dbReference type="PANTHER" id="PTHR23517:SF13">
    <property type="entry name" value="MAJOR FACILITATOR SUPERFAMILY MFS_1"/>
    <property type="match status" value="1"/>
</dbReference>
<comment type="subcellular location">
    <subcellularLocation>
        <location evidence="1">Cell membrane</location>
        <topology evidence="1">Multi-pass membrane protein</topology>
    </subcellularLocation>
</comment>
<reference evidence="9 10" key="1">
    <citation type="submission" date="2017-10" db="EMBL/GenBank/DDBJ databases">
        <title>Biodiversity and function of Thalassospira species in the particle-attached aromatic-hydrocarbon-degrading consortia from the surface seawater of the China South Sea.</title>
        <authorList>
            <person name="Dong C."/>
            <person name="Liu R."/>
            <person name="Shao Z."/>
        </authorList>
    </citation>
    <scope>NUCLEOTIDE SEQUENCE [LARGE SCALE GENOMIC DNA]</scope>
    <source>
        <strain evidence="9 10">CSC3H3</strain>
    </source>
</reference>
<evidence type="ECO:0000256" key="6">
    <source>
        <dbReference type="ARBA" id="ARBA00023136"/>
    </source>
</evidence>
<dbReference type="Pfam" id="PF07690">
    <property type="entry name" value="MFS_1"/>
    <property type="match status" value="1"/>
</dbReference>
<organism evidence="9 10">
    <name type="scientific">Thalassospira marina</name>
    <dbReference type="NCBI Taxonomy" id="2048283"/>
    <lineage>
        <taxon>Bacteria</taxon>
        <taxon>Pseudomonadati</taxon>
        <taxon>Pseudomonadota</taxon>
        <taxon>Alphaproteobacteria</taxon>
        <taxon>Rhodospirillales</taxon>
        <taxon>Thalassospiraceae</taxon>
        <taxon>Thalassospira</taxon>
    </lineage>
</organism>
<evidence type="ECO:0000259" key="8">
    <source>
        <dbReference type="PROSITE" id="PS50850"/>
    </source>
</evidence>
<dbReference type="InterPro" id="IPR050171">
    <property type="entry name" value="MFS_Transporters"/>
</dbReference>